<dbReference type="AlphaFoldDB" id="E0E1L8"/>
<dbReference type="STRING" id="596315.HMPREF0634_0943"/>
<organism evidence="2 3">
    <name type="scientific">Peptostreptococcus stomatis DSM 17678</name>
    <dbReference type="NCBI Taxonomy" id="596315"/>
    <lineage>
        <taxon>Bacteria</taxon>
        <taxon>Bacillati</taxon>
        <taxon>Bacillota</taxon>
        <taxon>Clostridia</taxon>
        <taxon>Peptostreptococcales</taxon>
        <taxon>Peptostreptococcaceae</taxon>
        <taxon>Peptostreptococcus</taxon>
    </lineage>
</organism>
<reference evidence="2 3" key="1">
    <citation type="submission" date="2010-08" db="EMBL/GenBank/DDBJ databases">
        <authorList>
            <person name="Harkins D.M."/>
            <person name="Madupu R."/>
            <person name="Durkin A.S."/>
            <person name="Torralba M."/>
            <person name="Methe B."/>
            <person name="Sutton G.G."/>
            <person name="Nelson K.E."/>
        </authorList>
    </citation>
    <scope>NUCLEOTIDE SEQUENCE [LARGE SCALE GENOMIC DNA]</scope>
    <source>
        <strain evidence="2 3">DSM 17678</strain>
    </source>
</reference>
<dbReference type="CDD" id="cd00165">
    <property type="entry name" value="S4"/>
    <property type="match status" value="1"/>
</dbReference>
<name>E0E1L8_9FIRM</name>
<dbReference type="OrthoDB" id="9811532at2"/>
<dbReference type="RefSeq" id="WP_007788418.1">
    <property type="nucleotide sequence ID" value="NZ_ADGQ01000018.1"/>
</dbReference>
<comment type="caution">
    <text evidence="2">The sequence shown here is derived from an EMBL/GenBank/DDBJ whole genome shotgun (WGS) entry which is preliminary data.</text>
</comment>
<dbReference type="InterPro" id="IPR036986">
    <property type="entry name" value="S4_RNA-bd_sf"/>
</dbReference>
<dbReference type="SUPFAM" id="SSF55174">
    <property type="entry name" value="Alpha-L RNA-binding motif"/>
    <property type="match status" value="1"/>
</dbReference>
<dbReference type="GO" id="GO:0003723">
    <property type="term" value="F:RNA binding"/>
    <property type="evidence" value="ECO:0007669"/>
    <property type="project" value="UniProtKB-KW"/>
</dbReference>
<dbReference type="EMBL" id="ADGQ01000018">
    <property type="protein sequence ID" value="EFM65207.1"/>
    <property type="molecule type" value="Genomic_DNA"/>
</dbReference>
<protein>
    <submittedName>
        <fullName evidence="2">S4 domain protein</fullName>
    </submittedName>
</protein>
<dbReference type="Gene3D" id="3.10.290.10">
    <property type="entry name" value="RNA-binding S4 domain"/>
    <property type="match status" value="1"/>
</dbReference>
<dbReference type="eggNOG" id="COG2501">
    <property type="taxonomic scope" value="Bacteria"/>
</dbReference>
<evidence type="ECO:0000313" key="3">
    <source>
        <dbReference type="Proteomes" id="UP000003244"/>
    </source>
</evidence>
<dbReference type="Pfam" id="PF13275">
    <property type="entry name" value="S4_2"/>
    <property type="match status" value="1"/>
</dbReference>
<dbReference type="PROSITE" id="PS50889">
    <property type="entry name" value="S4"/>
    <property type="match status" value="1"/>
</dbReference>
<evidence type="ECO:0000256" key="1">
    <source>
        <dbReference type="PROSITE-ProRule" id="PRU00182"/>
    </source>
</evidence>
<proteinExistence type="predicted"/>
<sequence>MKKVDIGSDYIKLDQFLKLADIVMSGGEAKLLIMSEEIKVNGEVATQRGKKLRSGDIVEYMNKEFQVSK</sequence>
<keyword evidence="1" id="KW-0694">RNA-binding</keyword>
<keyword evidence="3" id="KW-1185">Reference proteome</keyword>
<dbReference type="GeneID" id="84800089"/>
<gene>
    <name evidence="2" type="ORF">HMPREF0634_0943</name>
</gene>
<accession>E0E1L8</accession>
<evidence type="ECO:0000313" key="2">
    <source>
        <dbReference type="EMBL" id="EFM65207.1"/>
    </source>
</evidence>
<dbReference type="Proteomes" id="UP000003244">
    <property type="component" value="Unassembled WGS sequence"/>
</dbReference>